<keyword evidence="2" id="KW-1185">Reference proteome</keyword>
<reference evidence="1 2" key="1">
    <citation type="submission" date="2021-05" db="EMBL/GenBank/DDBJ databases">
        <title>Complete genome of Nocardioides aquaticus KCTC 9944T isolated from meromictic and hypersaline Ekho Lake, Antarctica.</title>
        <authorList>
            <person name="Hwang K."/>
            <person name="Kim K.M."/>
            <person name="Choe H."/>
        </authorList>
    </citation>
    <scope>NUCLEOTIDE SEQUENCE [LARGE SCALE GENOMIC DNA]</scope>
    <source>
        <strain evidence="1 2">KCTC 9944</strain>
    </source>
</reference>
<name>A0ABX8EL31_9ACTN</name>
<dbReference type="EMBL" id="CP075371">
    <property type="protein sequence ID" value="QVT81201.1"/>
    <property type="molecule type" value="Genomic_DNA"/>
</dbReference>
<gene>
    <name evidence="1" type="ORF">ENKNEFLB_03609</name>
</gene>
<organism evidence="1 2">
    <name type="scientific">Nocardioides aquaticus</name>
    <dbReference type="NCBI Taxonomy" id="160826"/>
    <lineage>
        <taxon>Bacteria</taxon>
        <taxon>Bacillati</taxon>
        <taxon>Actinomycetota</taxon>
        <taxon>Actinomycetes</taxon>
        <taxon>Propionibacteriales</taxon>
        <taxon>Nocardioidaceae</taxon>
        <taxon>Nocardioides</taxon>
    </lineage>
</organism>
<dbReference type="RefSeq" id="WP_214056609.1">
    <property type="nucleotide sequence ID" value="NZ_BAAAHS010000305.1"/>
</dbReference>
<sequence>MGYGFRMYYLQLHEGFGRSPLDLTEPVCGKPATDWLTGLLADLAKDTSTRWAMPALRNAADGSDITPETPSARGHRAIKWIDYAHPGTLHLSTNVRYGSVDGHDLAIGRPQDIDIAGTAPSYPFRVELLLPKAGDTGLLIAEDVDRSCPGLAVAQWLGKQSKVNAGNGPWWRLKLTAVSDDKRLTELITESKRAEIRLKRKGKSSSGKRYQSPLTIVAQLDRSDERSDLLTEAKKWVAGDKKAKAGSVAVLSEIAGVSDLDPDEADVYLTDSKTGHRIKPSQIDDVFIYPTGDSRTTPEKWKSEIMSRLSVLSGSLGFDVEW</sequence>
<protein>
    <submittedName>
        <fullName evidence="1">Uncharacterized protein</fullName>
    </submittedName>
</protein>
<proteinExistence type="predicted"/>
<evidence type="ECO:0000313" key="2">
    <source>
        <dbReference type="Proteomes" id="UP000679307"/>
    </source>
</evidence>
<evidence type="ECO:0000313" key="1">
    <source>
        <dbReference type="EMBL" id="QVT81201.1"/>
    </source>
</evidence>
<dbReference type="Proteomes" id="UP000679307">
    <property type="component" value="Chromosome"/>
</dbReference>
<accession>A0ABX8EL31</accession>